<evidence type="ECO:0000313" key="10">
    <source>
        <dbReference type="EMBL" id="KAK3945881.1"/>
    </source>
</evidence>
<dbReference type="PANTHER" id="PTHR45623">
    <property type="entry name" value="CHROMODOMAIN-HELICASE-DNA-BINDING PROTEIN 3-RELATED-RELATED"/>
    <property type="match status" value="1"/>
</dbReference>
<comment type="subunit">
    <text evidence="2">Component of the NuA4 histone acetyltransferase complex.</text>
</comment>
<dbReference type="InterPro" id="IPR049730">
    <property type="entry name" value="SNF2/RAD54-like_C"/>
</dbReference>
<keyword evidence="11" id="KW-1185">Reference proteome</keyword>
<evidence type="ECO:0000259" key="8">
    <source>
        <dbReference type="PROSITE" id="PS51192"/>
    </source>
</evidence>
<feature type="compositionally biased region" description="Low complexity" evidence="7">
    <location>
        <begin position="1475"/>
        <end position="1490"/>
    </location>
</feature>
<dbReference type="InterPro" id="IPR038718">
    <property type="entry name" value="SNF2-like_sf"/>
</dbReference>
<dbReference type="CDD" id="cd17919">
    <property type="entry name" value="DEXHc_Snf"/>
    <property type="match status" value="1"/>
</dbReference>
<feature type="domain" description="Helicase C-terminal" evidence="9">
    <location>
        <begin position="1123"/>
        <end position="1279"/>
    </location>
</feature>
<dbReference type="PANTHER" id="PTHR45623:SF17">
    <property type="entry name" value="CHROMODOMAIN-HELICASE-DNA-BINDING PROTEIN 3-RELATED"/>
    <property type="match status" value="1"/>
</dbReference>
<evidence type="ECO:0000256" key="4">
    <source>
        <dbReference type="ARBA" id="ARBA00022801"/>
    </source>
</evidence>
<dbReference type="PROSITE" id="PS51192">
    <property type="entry name" value="HELICASE_ATP_BIND_1"/>
    <property type="match status" value="1"/>
</dbReference>
<keyword evidence="5" id="KW-0067">ATP-binding</keyword>
<feature type="region of interest" description="Disordered" evidence="7">
    <location>
        <begin position="1375"/>
        <end position="1730"/>
    </location>
</feature>
<feature type="region of interest" description="Disordered" evidence="7">
    <location>
        <begin position="195"/>
        <end position="361"/>
    </location>
</feature>
<feature type="compositionally biased region" description="Polar residues" evidence="7">
    <location>
        <begin position="1642"/>
        <end position="1665"/>
    </location>
</feature>
<feature type="region of interest" description="Disordered" evidence="7">
    <location>
        <begin position="162"/>
        <end position="181"/>
    </location>
</feature>
<comment type="caution">
    <text evidence="10">The sequence shown here is derived from an EMBL/GenBank/DDBJ whole genome shotgun (WGS) entry which is preliminary data.</text>
</comment>
<dbReference type="GO" id="GO:0042393">
    <property type="term" value="F:histone binding"/>
    <property type="evidence" value="ECO:0007669"/>
    <property type="project" value="TreeGrafter"/>
</dbReference>
<dbReference type="Gene3D" id="3.40.50.10810">
    <property type="entry name" value="Tandem AAA-ATPase domain"/>
    <property type="match status" value="1"/>
</dbReference>
<dbReference type="InterPro" id="IPR014001">
    <property type="entry name" value="Helicase_ATP-bd"/>
</dbReference>
<comment type="subcellular location">
    <subcellularLocation>
        <location evidence="1">Nucleus</location>
    </subcellularLocation>
</comment>
<dbReference type="InterPro" id="IPR001650">
    <property type="entry name" value="Helicase_C-like"/>
</dbReference>
<reference evidence="11" key="1">
    <citation type="journal article" date="2023" name="Mol. Phylogenet. Evol.">
        <title>Genome-scale phylogeny and comparative genomics of the fungal order Sordariales.</title>
        <authorList>
            <person name="Hensen N."/>
            <person name="Bonometti L."/>
            <person name="Westerberg I."/>
            <person name="Brannstrom I.O."/>
            <person name="Guillou S."/>
            <person name="Cros-Aarteil S."/>
            <person name="Calhoun S."/>
            <person name="Haridas S."/>
            <person name="Kuo A."/>
            <person name="Mondo S."/>
            <person name="Pangilinan J."/>
            <person name="Riley R."/>
            <person name="LaButti K."/>
            <person name="Andreopoulos B."/>
            <person name="Lipzen A."/>
            <person name="Chen C."/>
            <person name="Yan M."/>
            <person name="Daum C."/>
            <person name="Ng V."/>
            <person name="Clum A."/>
            <person name="Steindorff A."/>
            <person name="Ohm R.A."/>
            <person name="Martin F."/>
            <person name="Silar P."/>
            <person name="Natvig D.O."/>
            <person name="Lalanne C."/>
            <person name="Gautier V."/>
            <person name="Ament-Velasquez S.L."/>
            <person name="Kruys A."/>
            <person name="Hutchinson M.I."/>
            <person name="Powell A.J."/>
            <person name="Barry K."/>
            <person name="Miller A.N."/>
            <person name="Grigoriev I.V."/>
            <person name="Debuchy R."/>
            <person name="Gladieux P."/>
            <person name="Hiltunen Thoren M."/>
            <person name="Johannesson H."/>
        </authorList>
    </citation>
    <scope>NUCLEOTIDE SEQUENCE [LARGE SCALE GENOMIC DNA]</scope>
    <source>
        <strain evidence="11">CBS 340.73</strain>
    </source>
</reference>
<accession>A0AAN6NIS9</accession>
<feature type="compositionally biased region" description="Low complexity" evidence="7">
    <location>
        <begin position="1459"/>
        <end position="1468"/>
    </location>
</feature>
<feature type="domain" description="Helicase ATP-binding" evidence="8">
    <location>
        <begin position="818"/>
        <end position="990"/>
    </location>
</feature>
<feature type="compositionally biased region" description="Basic and acidic residues" evidence="7">
    <location>
        <begin position="1666"/>
        <end position="1676"/>
    </location>
</feature>
<dbReference type="SMART" id="SM00490">
    <property type="entry name" value="HELICc"/>
    <property type="match status" value="1"/>
</dbReference>
<feature type="compositionally biased region" description="Polar residues" evidence="7">
    <location>
        <begin position="1508"/>
        <end position="1519"/>
    </location>
</feature>
<keyword evidence="3" id="KW-0547">Nucleotide-binding</keyword>
<dbReference type="InterPro" id="IPR041684">
    <property type="entry name" value="Znf-PHD-like"/>
</dbReference>
<dbReference type="InterPro" id="IPR056616">
    <property type="entry name" value="Chromo_MIT1"/>
</dbReference>
<dbReference type="SUPFAM" id="SSF52540">
    <property type="entry name" value="P-loop containing nucleoside triphosphate hydrolases"/>
    <property type="match status" value="2"/>
</dbReference>
<dbReference type="GO" id="GO:0016887">
    <property type="term" value="F:ATP hydrolysis activity"/>
    <property type="evidence" value="ECO:0007669"/>
    <property type="project" value="TreeGrafter"/>
</dbReference>
<feature type="compositionally biased region" description="Low complexity" evidence="7">
    <location>
        <begin position="1680"/>
        <end position="1689"/>
    </location>
</feature>
<feature type="compositionally biased region" description="Basic and acidic residues" evidence="7">
    <location>
        <begin position="285"/>
        <end position="294"/>
    </location>
</feature>
<dbReference type="GO" id="GO:0000785">
    <property type="term" value="C:chromatin"/>
    <property type="evidence" value="ECO:0007669"/>
    <property type="project" value="TreeGrafter"/>
</dbReference>
<dbReference type="GO" id="GO:0140658">
    <property type="term" value="F:ATP-dependent chromatin remodeler activity"/>
    <property type="evidence" value="ECO:0007669"/>
    <property type="project" value="TreeGrafter"/>
</dbReference>
<evidence type="ECO:0000313" key="11">
    <source>
        <dbReference type="Proteomes" id="UP001303473"/>
    </source>
</evidence>
<dbReference type="PROSITE" id="PS51194">
    <property type="entry name" value="HELICASE_CTER"/>
    <property type="match status" value="1"/>
</dbReference>
<proteinExistence type="predicted"/>
<evidence type="ECO:0000256" key="1">
    <source>
        <dbReference type="ARBA" id="ARBA00004123"/>
    </source>
</evidence>
<evidence type="ECO:0000256" key="7">
    <source>
        <dbReference type="SAM" id="MobiDB-lite"/>
    </source>
</evidence>
<dbReference type="Proteomes" id="UP001303473">
    <property type="component" value="Unassembled WGS sequence"/>
</dbReference>
<feature type="compositionally biased region" description="Polar residues" evidence="7">
    <location>
        <begin position="1574"/>
        <end position="1587"/>
    </location>
</feature>
<organism evidence="10 11">
    <name type="scientific">Diplogelasinospora grovesii</name>
    <dbReference type="NCBI Taxonomy" id="303347"/>
    <lineage>
        <taxon>Eukaryota</taxon>
        <taxon>Fungi</taxon>
        <taxon>Dikarya</taxon>
        <taxon>Ascomycota</taxon>
        <taxon>Pezizomycotina</taxon>
        <taxon>Sordariomycetes</taxon>
        <taxon>Sordariomycetidae</taxon>
        <taxon>Sordariales</taxon>
        <taxon>Diplogelasinosporaceae</taxon>
        <taxon>Diplogelasinospora</taxon>
    </lineage>
</organism>
<evidence type="ECO:0000256" key="5">
    <source>
        <dbReference type="ARBA" id="ARBA00022840"/>
    </source>
</evidence>
<name>A0AAN6NIS9_9PEZI</name>
<evidence type="ECO:0000259" key="9">
    <source>
        <dbReference type="PROSITE" id="PS51194"/>
    </source>
</evidence>
<dbReference type="EMBL" id="MU853753">
    <property type="protein sequence ID" value="KAK3945881.1"/>
    <property type="molecule type" value="Genomic_DNA"/>
</dbReference>
<feature type="compositionally biased region" description="Acidic residues" evidence="7">
    <location>
        <begin position="1427"/>
        <end position="1437"/>
    </location>
</feature>
<sequence>MRQVGVTALECGAMAKKHSKGFLSSDDELTVAATDELPAFEFQSDLSDDDFAPAEDTVFVSAAPEDTPVRDLVAPNAAPEAPMDMFGDDDGAQMEWLTNAHVSNSAGSVAGSIIARATPNSTSVNGSSASGTPTVRRIEVALPWIPPEKRAEFARVEVEDDELGSFDGRSSRRKRRHESALEDVDIMGTGKRRRDYDDAAYDDDFDEDSGEDFDAEPRPSRQRNSILNYTTREAAARRSTRTSTRASSLLVSSEGEHRQSVERTTGSRKLRPRQERPLLSLRQSIGHDHDRDELQDSEGDDGDPSYRGLVTSDIVQPKRRKKLRKLSSRRGLRASRNGNSDIEFEARRSSRANKNTKSMMDSYADDDDDIYYVVEETRGAPKVSTMREVFQPTTDPDFKEAHRWACDTCGLKETSGKGSFVPCQGCSNSYHKACLPSRSTREHCVTKVAADSFVLQCRFCIGIHKKRDERTPSYDTCQSCHMKAPSCAPFSQKKTPKQEEKIRLENDGVDPITPVAPNLIDNADNVLFRCHRCRRGWHYEHLPHPNGLRDPAVSDPLNLRKHRREEYQTSWQCKECMQWDGEKIDRLVAWRPANRSSYTKGQNILDFTEDEIEYLIKWERKSYVHCVWMPGAWVAGVAQANMRNAFVKRTFGEAADEESLKEDNSKDNLLRWTEDEAIHDAWVTPDIILDVEYAPRSREYEAKYRKLSLDEKFEDDLSRIFHVVRIYVKFEGLGYDDVVWDTPPDPGSGALYDAYVEAYREYLRGRHFKPEPLRNIKDRIEEFRNMDFETQIQVKEQPQGLRRGKLMDYQVEGLNWMLYNFRHDRSVILADEMGLGKTVQVVALLSSFIQDNPKIWPFLIVVPNSTCPNWRREIKKWAPDLRVVAYYGGRASQNLAYKYELFPDDSRELKAHVVIMSYDSAKDTETRTRFASVKWPGLVVDEAQALKNDANGLYKALTSMNIRFKLLLTGTPLQNNKRELFNLLQFIDPTVRADELDVKFGEITKDNLPELHDMIRPYFLRRTKAQVLTFLPPMAQIIIPVSMSVLQEKLYKSIMEKNPQLIRSIFTRGKLKANERGSLSNILMQLRKCLCHPFVYSQAIEDRNASPEMMRRNLVEASSKLVLLELMLPNLKERGHRVLIFSQFLDQLSILEDFLIGMELKFERLDGNQSSMEKQKKIDAFNAPDSKLFCMLLSTRAGGVGINLATADTVIILDPDWNPHQDIQALSRAHRIGQRKKVLCFQIMTVDSAEEKMLQIGRKKMALDHLLIESMDQKEGEAVDDVESVLKHGAAALFGEGQKKDAIKYDSAAVDQLLDRSMEEETKLDGDKSAESAFAFARVWAQDEGGKLTDDVKAKDETLNLSVWDNILRQREEEARREAEKNMETLGRGGRRRGAANYRDPRFDFEEAQDGAGGESDHGSADGDFVGGDDSDGDSSENENKTRPGTPVQGEFGAANGVGSNSKKSSSQGKGGPQQGMLNKTPKKLTPNTKRATTTARNMAGKPISPATPRSSAGKQKQYSSSHSSSQASSSRKGQNTSLHRPKPSNRKLVTPAATPPKAATPRKAAAAVVKPSQAISRTTVRNTNINPDAKHLSPSLPSPSSPHNAPTAITPTGPTAATYPLNIKPQKKSFKNGPPRLPHQGSRQQSSQDYQLPNNYHQTSNVNKDSNKQKSERAASHRQIPQQSKQQPSQPPTPPSPPSYLQDSTREPSWGANPENQLQVALMAPLAPM</sequence>
<evidence type="ECO:0000256" key="2">
    <source>
        <dbReference type="ARBA" id="ARBA00011353"/>
    </source>
</evidence>
<feature type="compositionally biased region" description="Low complexity" evidence="7">
    <location>
        <begin position="1550"/>
        <end position="1572"/>
    </location>
</feature>
<dbReference type="Pfam" id="PF15446">
    <property type="entry name" value="zf-PHD-like"/>
    <property type="match status" value="1"/>
</dbReference>
<dbReference type="Pfam" id="PF00271">
    <property type="entry name" value="Helicase_C"/>
    <property type="match status" value="1"/>
</dbReference>
<dbReference type="InterPro" id="IPR027417">
    <property type="entry name" value="P-loop_NTPase"/>
</dbReference>
<feature type="compositionally biased region" description="Acidic residues" evidence="7">
    <location>
        <begin position="198"/>
        <end position="214"/>
    </location>
</feature>
<feature type="compositionally biased region" description="Pro residues" evidence="7">
    <location>
        <begin position="1690"/>
        <end position="1699"/>
    </location>
</feature>
<dbReference type="CDD" id="cd18793">
    <property type="entry name" value="SF2_C_SNF"/>
    <property type="match status" value="1"/>
</dbReference>
<evidence type="ECO:0000256" key="3">
    <source>
        <dbReference type="ARBA" id="ARBA00022741"/>
    </source>
</evidence>
<dbReference type="InterPro" id="IPR016197">
    <property type="entry name" value="Chromo-like_dom_sf"/>
</dbReference>
<dbReference type="Pfam" id="PF23615">
    <property type="entry name" value="Chromo_MIT1"/>
    <property type="match status" value="1"/>
</dbReference>
<dbReference type="GO" id="GO:0003677">
    <property type="term" value="F:DNA binding"/>
    <property type="evidence" value="ECO:0007669"/>
    <property type="project" value="TreeGrafter"/>
</dbReference>
<dbReference type="Pfam" id="PF00176">
    <property type="entry name" value="SNF2-rel_dom"/>
    <property type="match status" value="1"/>
</dbReference>
<feature type="compositionally biased region" description="Basic residues" evidence="7">
    <location>
        <begin position="317"/>
        <end position="333"/>
    </location>
</feature>
<protein>
    <submittedName>
        <fullName evidence="10">Chromodomain-helicase</fullName>
    </submittedName>
</protein>
<feature type="compositionally biased region" description="Low complexity" evidence="7">
    <location>
        <begin position="1602"/>
        <end position="1621"/>
    </location>
</feature>
<dbReference type="GO" id="GO:0005524">
    <property type="term" value="F:ATP binding"/>
    <property type="evidence" value="ECO:0007669"/>
    <property type="project" value="UniProtKB-KW"/>
</dbReference>
<evidence type="ECO:0000256" key="6">
    <source>
        <dbReference type="ARBA" id="ARBA00023242"/>
    </source>
</evidence>
<dbReference type="Gene3D" id="3.40.50.300">
    <property type="entry name" value="P-loop containing nucleotide triphosphate hydrolases"/>
    <property type="match status" value="1"/>
</dbReference>
<dbReference type="SUPFAM" id="SSF54160">
    <property type="entry name" value="Chromo domain-like"/>
    <property type="match status" value="1"/>
</dbReference>
<feature type="compositionally biased region" description="Low complexity" evidence="7">
    <location>
        <begin position="1520"/>
        <end position="1531"/>
    </location>
</feature>
<keyword evidence="4" id="KW-0378">Hydrolase</keyword>
<dbReference type="Gene3D" id="2.40.50.40">
    <property type="match status" value="1"/>
</dbReference>
<dbReference type="SMART" id="SM00487">
    <property type="entry name" value="DEXDc"/>
    <property type="match status" value="1"/>
</dbReference>
<dbReference type="InterPro" id="IPR000330">
    <property type="entry name" value="SNF2_N"/>
</dbReference>
<gene>
    <name evidence="10" type="ORF">QBC46DRAFT_424716</name>
</gene>
<keyword evidence="6" id="KW-0539">Nucleus</keyword>
<dbReference type="GO" id="GO:0005634">
    <property type="term" value="C:nucleus"/>
    <property type="evidence" value="ECO:0007669"/>
    <property type="project" value="UniProtKB-SubCell"/>
</dbReference>
<dbReference type="GO" id="GO:0003682">
    <property type="term" value="F:chromatin binding"/>
    <property type="evidence" value="ECO:0007669"/>
    <property type="project" value="TreeGrafter"/>
</dbReference>